<gene>
    <name evidence="5" type="primary">TRYP_11</name>
    <name evidence="5" type="ORF">FJT64_005134</name>
</gene>
<keyword evidence="1" id="KW-1015">Disulfide bond</keyword>
<dbReference type="PROSITE" id="PS50240">
    <property type="entry name" value="TRYPSIN_DOM"/>
    <property type="match status" value="1"/>
</dbReference>
<reference evidence="5 6" key="1">
    <citation type="submission" date="2019-07" db="EMBL/GenBank/DDBJ databases">
        <title>Draft genome assembly of a fouling barnacle, Amphibalanus amphitrite (Darwin, 1854): The first reference genome for Thecostraca.</title>
        <authorList>
            <person name="Kim W."/>
        </authorList>
    </citation>
    <scope>NUCLEOTIDE SEQUENCE [LARGE SCALE GENOMIC DNA]</scope>
    <source>
        <strain evidence="5">SNU_AA5</strain>
        <tissue evidence="5">Soma without cirri and trophi</tissue>
    </source>
</reference>
<dbReference type="PANTHER" id="PTHR24256">
    <property type="entry name" value="TRYPTASE-RELATED"/>
    <property type="match status" value="1"/>
</dbReference>
<dbReference type="InterPro" id="IPR001314">
    <property type="entry name" value="Peptidase_S1A"/>
</dbReference>
<dbReference type="GO" id="GO:0004252">
    <property type="term" value="F:serine-type endopeptidase activity"/>
    <property type="evidence" value="ECO:0007669"/>
    <property type="project" value="InterPro"/>
</dbReference>
<evidence type="ECO:0000256" key="1">
    <source>
        <dbReference type="ARBA" id="ARBA00023157"/>
    </source>
</evidence>
<dbReference type="InterPro" id="IPR018114">
    <property type="entry name" value="TRYPSIN_HIS"/>
</dbReference>
<keyword evidence="6" id="KW-1185">Reference proteome</keyword>
<feature type="signal peptide" evidence="3">
    <location>
        <begin position="1"/>
        <end position="17"/>
    </location>
</feature>
<evidence type="ECO:0000313" key="6">
    <source>
        <dbReference type="Proteomes" id="UP000440578"/>
    </source>
</evidence>
<dbReference type="OrthoDB" id="10061449at2759"/>
<dbReference type="Pfam" id="PF00089">
    <property type="entry name" value="Trypsin"/>
    <property type="match status" value="1"/>
</dbReference>
<dbReference type="InterPro" id="IPR009003">
    <property type="entry name" value="Peptidase_S1_PA"/>
</dbReference>
<accession>A0A6A4VUV0</accession>
<dbReference type="PRINTS" id="PR00722">
    <property type="entry name" value="CHYMOTRYPSIN"/>
</dbReference>
<dbReference type="InterPro" id="IPR043504">
    <property type="entry name" value="Peptidase_S1_PA_chymotrypsin"/>
</dbReference>
<feature type="domain" description="Peptidase S1" evidence="4">
    <location>
        <begin position="30"/>
        <end position="262"/>
    </location>
</feature>
<name>A0A6A4VUV0_AMPAM</name>
<dbReference type="CDD" id="cd00190">
    <property type="entry name" value="Tryp_SPc"/>
    <property type="match status" value="1"/>
</dbReference>
<comment type="similarity">
    <text evidence="2">Belongs to the peptidase S1 family. CLIP subfamily.</text>
</comment>
<dbReference type="InterPro" id="IPR001254">
    <property type="entry name" value="Trypsin_dom"/>
</dbReference>
<dbReference type="SMART" id="SM00020">
    <property type="entry name" value="Tryp_SPc"/>
    <property type="match status" value="1"/>
</dbReference>
<dbReference type="AlphaFoldDB" id="A0A6A4VUV0"/>
<evidence type="ECO:0000256" key="2">
    <source>
        <dbReference type="ARBA" id="ARBA00024195"/>
    </source>
</evidence>
<dbReference type="SUPFAM" id="SSF50494">
    <property type="entry name" value="Trypsin-like serine proteases"/>
    <property type="match status" value="1"/>
</dbReference>
<dbReference type="Proteomes" id="UP000440578">
    <property type="component" value="Unassembled WGS sequence"/>
</dbReference>
<evidence type="ECO:0000256" key="3">
    <source>
        <dbReference type="SAM" id="SignalP"/>
    </source>
</evidence>
<evidence type="ECO:0000313" key="5">
    <source>
        <dbReference type="EMBL" id="KAF0297433.1"/>
    </source>
</evidence>
<dbReference type="Gene3D" id="2.40.10.10">
    <property type="entry name" value="Trypsin-like serine proteases"/>
    <property type="match status" value="1"/>
</dbReference>
<feature type="chain" id="PRO_5025617656" evidence="3">
    <location>
        <begin position="18"/>
        <end position="263"/>
    </location>
</feature>
<dbReference type="InterPro" id="IPR051487">
    <property type="entry name" value="Ser/Thr_Proteases_Immune/Dev"/>
</dbReference>
<dbReference type="PROSITE" id="PS00134">
    <property type="entry name" value="TRYPSIN_HIS"/>
    <property type="match status" value="1"/>
</dbReference>
<evidence type="ECO:0000259" key="4">
    <source>
        <dbReference type="PROSITE" id="PS50240"/>
    </source>
</evidence>
<sequence>MRLQAAVFLLTIAAGRAVPRRGPAARSVSVIQGETAARGEFPWAAQLKRHGAHVCSAVLVSEQWLVTAAHCLTPDPDTAAYQVIVGEYDVSVDEGSEQTRSVAEVVFSELSDGQNDIALIRVDTPVQLSTYVKTIELPQFEEEFAGKTAVASGWGVSGSTAVGPTFPDRLQKVSLQVVSDADCLDSLVLFQFVPGPMSCARPPPGSSLCWGDSGGALTFYRWSGRPVLAAVTSWGVDCDLNSRPSVFVDVGFFVKWIESVIGK</sequence>
<comment type="caution">
    <text evidence="5">The sequence shown here is derived from an EMBL/GenBank/DDBJ whole genome shotgun (WGS) entry which is preliminary data.</text>
</comment>
<proteinExistence type="inferred from homology"/>
<organism evidence="5 6">
    <name type="scientific">Amphibalanus amphitrite</name>
    <name type="common">Striped barnacle</name>
    <name type="synonym">Balanus amphitrite</name>
    <dbReference type="NCBI Taxonomy" id="1232801"/>
    <lineage>
        <taxon>Eukaryota</taxon>
        <taxon>Metazoa</taxon>
        <taxon>Ecdysozoa</taxon>
        <taxon>Arthropoda</taxon>
        <taxon>Crustacea</taxon>
        <taxon>Multicrustacea</taxon>
        <taxon>Cirripedia</taxon>
        <taxon>Thoracica</taxon>
        <taxon>Thoracicalcarea</taxon>
        <taxon>Balanomorpha</taxon>
        <taxon>Balanoidea</taxon>
        <taxon>Balanidae</taxon>
        <taxon>Amphibalaninae</taxon>
        <taxon>Amphibalanus</taxon>
    </lineage>
</organism>
<protein>
    <submittedName>
        <fullName evidence="5">Trypsin-1</fullName>
    </submittedName>
</protein>
<keyword evidence="3" id="KW-0732">Signal</keyword>
<dbReference type="EMBL" id="VIIS01001490">
    <property type="protein sequence ID" value="KAF0297433.1"/>
    <property type="molecule type" value="Genomic_DNA"/>
</dbReference>
<dbReference type="GO" id="GO:0006508">
    <property type="term" value="P:proteolysis"/>
    <property type="evidence" value="ECO:0007669"/>
    <property type="project" value="InterPro"/>
</dbReference>
<dbReference type="FunFam" id="2.40.10.10:FF:000068">
    <property type="entry name" value="transmembrane protease serine 2"/>
    <property type="match status" value="1"/>
</dbReference>